<feature type="compositionally biased region" description="Basic and acidic residues" evidence="1">
    <location>
        <begin position="520"/>
        <end position="538"/>
    </location>
</feature>
<feature type="non-terminal residue" evidence="2">
    <location>
        <position position="1"/>
    </location>
</feature>
<feature type="region of interest" description="Disordered" evidence="1">
    <location>
        <begin position="113"/>
        <end position="168"/>
    </location>
</feature>
<evidence type="ECO:0000313" key="2">
    <source>
        <dbReference type="EMBL" id="JAS23117.1"/>
    </source>
</evidence>
<organism evidence="2">
    <name type="scientific">Clastoptera arizonana</name>
    <name type="common">Arizona spittle bug</name>
    <dbReference type="NCBI Taxonomy" id="38151"/>
    <lineage>
        <taxon>Eukaryota</taxon>
        <taxon>Metazoa</taxon>
        <taxon>Ecdysozoa</taxon>
        <taxon>Arthropoda</taxon>
        <taxon>Hexapoda</taxon>
        <taxon>Insecta</taxon>
        <taxon>Pterygota</taxon>
        <taxon>Neoptera</taxon>
        <taxon>Paraneoptera</taxon>
        <taxon>Hemiptera</taxon>
        <taxon>Auchenorrhyncha</taxon>
        <taxon>Cercopoidea</taxon>
        <taxon>Clastopteridae</taxon>
        <taxon>Clastoptera</taxon>
    </lineage>
</organism>
<feature type="region of interest" description="Disordered" evidence="1">
    <location>
        <begin position="319"/>
        <end position="391"/>
    </location>
</feature>
<dbReference type="EMBL" id="GEDC01014181">
    <property type="protein sequence ID" value="JAS23117.1"/>
    <property type="molecule type" value="Transcribed_RNA"/>
</dbReference>
<feature type="compositionally biased region" description="Polar residues" evidence="1">
    <location>
        <begin position="151"/>
        <end position="161"/>
    </location>
</feature>
<dbReference type="AlphaFoldDB" id="A0A1B6DBN9"/>
<reference evidence="2" key="1">
    <citation type="submission" date="2015-12" db="EMBL/GenBank/DDBJ databases">
        <title>De novo transcriptome assembly of four potential Pierce s Disease insect vectors from Arizona vineyards.</title>
        <authorList>
            <person name="Tassone E.E."/>
        </authorList>
    </citation>
    <scope>NUCLEOTIDE SEQUENCE</scope>
</reference>
<feature type="compositionally biased region" description="Polar residues" evidence="1">
    <location>
        <begin position="119"/>
        <end position="144"/>
    </location>
</feature>
<proteinExistence type="predicted"/>
<name>A0A1B6DBN9_9HEMI</name>
<evidence type="ECO:0000256" key="1">
    <source>
        <dbReference type="SAM" id="MobiDB-lite"/>
    </source>
</evidence>
<feature type="non-terminal residue" evidence="2">
    <location>
        <position position="538"/>
    </location>
</feature>
<gene>
    <name evidence="2" type="ORF">g.15875</name>
</gene>
<protein>
    <submittedName>
        <fullName evidence="2">Uncharacterized protein</fullName>
    </submittedName>
</protein>
<feature type="region of interest" description="Disordered" evidence="1">
    <location>
        <begin position="1"/>
        <end position="34"/>
    </location>
</feature>
<feature type="compositionally biased region" description="Basic residues" evidence="1">
    <location>
        <begin position="16"/>
        <end position="34"/>
    </location>
</feature>
<feature type="region of interest" description="Disordered" evidence="1">
    <location>
        <begin position="196"/>
        <end position="227"/>
    </location>
</feature>
<feature type="compositionally biased region" description="Basic and acidic residues" evidence="1">
    <location>
        <begin position="201"/>
        <end position="221"/>
    </location>
</feature>
<accession>A0A1B6DBN9</accession>
<sequence length="538" mass="57731">EAEVASILRSMPSTGGHHKMSLSGKVKKRDSKKKLYPRERLTGGRIIDDSSVCGGSSLKLSGVQRKPGKSGNVSLLKSVVKSSAAKEARMIAAARVSNSERQRITSSGTILGNGVVQRRPSSTPADNKEINFTASQGVLSTVKTSHPAGATQESSSAQQPISPHVPFRHKSTNCVSDLLNKNAVGDLSIALNHKVSTSNKESNKSESKLNKRSRDFSELKRNTGSSFNKKVPSGDVITVNRIQVIEPVLSRISQSPVKQSGPSLPMSELDISEKKVKQRLMEEEPSKKSVLLNETVLTEVKTEEVCGLTKPIITPVEVSARVTGGGDSPAGTGEQGNTQGEDSGIESMDALSEKSPNQGESPCRKEEKDSGIVNGTNQSEKSDRTKVSDNVNCVVKIENTSESDLVTNKSVEINVSAEQCVSEQCIDVKTTSESNKEEAPSLEINPGPALNSPTLEDPQPIRITPALYTYSNPEKHREETPSPTPLEEDSQPVIESPPSIVQPPPAAPSLPSRSKRKRKLESEGKSDIDEKACTEISS</sequence>
<feature type="region of interest" description="Disordered" evidence="1">
    <location>
        <begin position="422"/>
        <end position="538"/>
    </location>
</feature>